<dbReference type="Proteomes" id="UP000050515">
    <property type="component" value="Unassembled WGS sequence"/>
</dbReference>
<gene>
    <name evidence="2" type="ORF">SE19_02830</name>
</gene>
<keyword evidence="1" id="KW-0472">Membrane</keyword>
<keyword evidence="1" id="KW-0812">Transmembrane</keyword>
<feature type="transmembrane region" description="Helical" evidence="1">
    <location>
        <begin position="50"/>
        <end position="68"/>
    </location>
</feature>
<evidence type="ECO:0000313" key="3">
    <source>
        <dbReference type="Proteomes" id="UP000050515"/>
    </source>
</evidence>
<keyword evidence="1" id="KW-1133">Transmembrane helix</keyword>
<reference evidence="2 3" key="1">
    <citation type="submission" date="2015-09" db="EMBL/GenBank/DDBJ databases">
        <title>Draft genome sequence of Acidiplasma aeolicum DSM 18409.</title>
        <authorList>
            <person name="Hemp J."/>
        </authorList>
    </citation>
    <scope>NUCLEOTIDE SEQUENCE [LARGE SCALE GENOMIC DNA]</scope>
    <source>
        <strain evidence="2 3">V</strain>
    </source>
</reference>
<accession>A0A0P9F573</accession>
<evidence type="ECO:0000313" key="2">
    <source>
        <dbReference type="EMBL" id="KPV47048.1"/>
    </source>
</evidence>
<evidence type="ECO:0000256" key="1">
    <source>
        <dbReference type="SAM" id="Phobius"/>
    </source>
</evidence>
<dbReference type="EMBL" id="LJCQ01000144">
    <property type="protein sequence ID" value="KPV47048.1"/>
    <property type="molecule type" value="Genomic_DNA"/>
</dbReference>
<comment type="caution">
    <text evidence="2">The sequence shown here is derived from an EMBL/GenBank/DDBJ whole genome shotgun (WGS) entry which is preliminary data.</text>
</comment>
<sequence>MKNRLANVRNLMDKNNLKYFIISVVASILLIVSGIFGVFYFILFINTNSLAYQITSFVMAVSGIYFLYTNLKRKKRQNYSSLGSFKRK</sequence>
<feature type="transmembrane region" description="Helical" evidence="1">
    <location>
        <begin position="20"/>
        <end position="44"/>
    </location>
</feature>
<dbReference type="RefSeq" id="WP_156324226.1">
    <property type="nucleotide sequence ID" value="NZ_LJCQ01000144.1"/>
</dbReference>
<organism evidence="2 3">
    <name type="scientific">Acidiplasma aeolicum</name>
    <dbReference type="NCBI Taxonomy" id="507754"/>
    <lineage>
        <taxon>Archaea</taxon>
        <taxon>Methanobacteriati</taxon>
        <taxon>Thermoplasmatota</taxon>
        <taxon>Thermoplasmata</taxon>
        <taxon>Thermoplasmatales</taxon>
        <taxon>Ferroplasmaceae</taxon>
        <taxon>Acidiplasma</taxon>
    </lineage>
</organism>
<protein>
    <submittedName>
        <fullName evidence="2">Uncharacterized protein</fullName>
    </submittedName>
</protein>
<name>A0A0P9F573_9ARCH</name>
<dbReference type="PATRIC" id="fig|507754.4.peg.808"/>
<proteinExistence type="predicted"/>
<dbReference type="AlphaFoldDB" id="A0A0P9F573"/>